<dbReference type="InterPro" id="IPR000843">
    <property type="entry name" value="HTH_LacI"/>
</dbReference>
<evidence type="ECO:0000313" key="5">
    <source>
        <dbReference type="EMBL" id="SKA10341.1"/>
    </source>
</evidence>
<dbReference type="Proteomes" id="UP000191116">
    <property type="component" value="Unassembled WGS sequence"/>
</dbReference>
<organism evidence="5 6">
    <name type="scientific">Photobacterium toruni</name>
    <dbReference type="NCBI Taxonomy" id="1935446"/>
    <lineage>
        <taxon>Bacteria</taxon>
        <taxon>Pseudomonadati</taxon>
        <taxon>Pseudomonadota</taxon>
        <taxon>Gammaproteobacteria</taxon>
        <taxon>Vibrionales</taxon>
        <taxon>Vibrionaceae</taxon>
        <taxon>Photobacterium</taxon>
    </lineage>
</organism>
<evidence type="ECO:0000256" key="3">
    <source>
        <dbReference type="ARBA" id="ARBA00023163"/>
    </source>
</evidence>
<dbReference type="SUPFAM" id="SSF47413">
    <property type="entry name" value="lambda repressor-like DNA-binding domains"/>
    <property type="match status" value="1"/>
</dbReference>
<dbReference type="InterPro" id="IPR046335">
    <property type="entry name" value="LacI/GalR-like_sensor"/>
</dbReference>
<dbReference type="PROSITE" id="PS50932">
    <property type="entry name" value="HTH_LACI_2"/>
    <property type="match status" value="1"/>
</dbReference>
<dbReference type="PANTHER" id="PTHR30146">
    <property type="entry name" value="LACI-RELATED TRANSCRIPTIONAL REPRESSOR"/>
    <property type="match status" value="1"/>
</dbReference>
<dbReference type="EMBL" id="FUWP01000004">
    <property type="protein sequence ID" value="SKA10341.1"/>
    <property type="molecule type" value="Genomic_DNA"/>
</dbReference>
<reference evidence="5 6" key="1">
    <citation type="submission" date="2017-02" db="EMBL/GenBank/DDBJ databases">
        <authorList>
            <person name="Peterson S.W."/>
        </authorList>
    </citation>
    <scope>NUCLEOTIDE SEQUENCE [LARGE SCALE GENOMIC DNA]</scope>
    <source>
        <strain evidence="5 6">CECT 9189</strain>
    </source>
</reference>
<evidence type="ECO:0000313" key="6">
    <source>
        <dbReference type="Proteomes" id="UP000191116"/>
    </source>
</evidence>
<evidence type="ECO:0000259" key="4">
    <source>
        <dbReference type="PROSITE" id="PS50932"/>
    </source>
</evidence>
<dbReference type="OrthoDB" id="198888at2"/>
<keyword evidence="2" id="KW-0238">DNA-binding</keyword>
<keyword evidence="1" id="KW-0805">Transcription regulation</keyword>
<keyword evidence="3" id="KW-0804">Transcription</keyword>
<dbReference type="AlphaFoldDB" id="A0A1T4R3U6"/>
<dbReference type="Pfam" id="PF13377">
    <property type="entry name" value="Peripla_BP_3"/>
    <property type="match status" value="1"/>
</dbReference>
<evidence type="ECO:0000256" key="1">
    <source>
        <dbReference type="ARBA" id="ARBA00023015"/>
    </source>
</evidence>
<evidence type="ECO:0000256" key="2">
    <source>
        <dbReference type="ARBA" id="ARBA00023125"/>
    </source>
</evidence>
<dbReference type="InterPro" id="IPR028082">
    <property type="entry name" value="Peripla_BP_I"/>
</dbReference>
<dbReference type="SUPFAM" id="SSF53822">
    <property type="entry name" value="Periplasmic binding protein-like I"/>
    <property type="match status" value="1"/>
</dbReference>
<gene>
    <name evidence="5" type="primary">treR</name>
    <name evidence="5" type="ORF">CZ814_01165</name>
</gene>
<feature type="domain" description="HTH lacI-type" evidence="4">
    <location>
        <begin position="5"/>
        <end position="58"/>
    </location>
</feature>
<dbReference type="GO" id="GO:0003700">
    <property type="term" value="F:DNA-binding transcription factor activity"/>
    <property type="evidence" value="ECO:0007669"/>
    <property type="project" value="TreeGrafter"/>
</dbReference>
<dbReference type="Pfam" id="PF00356">
    <property type="entry name" value="LacI"/>
    <property type="match status" value="1"/>
</dbReference>
<accession>A0A1T4R3U6</accession>
<dbReference type="GO" id="GO:0000976">
    <property type="term" value="F:transcription cis-regulatory region binding"/>
    <property type="evidence" value="ECO:0007669"/>
    <property type="project" value="TreeGrafter"/>
</dbReference>
<name>A0A1T4R3U6_9GAMM</name>
<sequence length="321" mass="36197">MTQKMTMADISKQLGISKMTVSRYFNGGYVSEENRIKIDAIVKENHYTPNKFARSIRSQSNIIGFIAPRIESYTTSLVIKGALAAANESNARMLFHATGFSHESERQAVSEFNGLNALGTIVIASKHSLEEPFYNGLQNIIFIGKQIPAHCCLYYPEQAAITALVSHTIYQLQQQQAPLIAIQYIYDARMLSSRTQLIQSIISDIAPTLPNTLQALADSEKKDDYQSIILQPNHIYFCATDNIAIRLYRRAKEQHLKIGHDIWIVGIGDYDYSDLLVPSLTTVAFNHYQMGFQAVKKLIKRDSSSCEGEFELKIRESSQFI</sequence>
<proteinExistence type="predicted"/>
<protein>
    <submittedName>
        <fullName evidence="5">HTH-type transcriptional regulator TreR</fullName>
    </submittedName>
</protein>
<dbReference type="PANTHER" id="PTHR30146:SF154">
    <property type="entry name" value="TRANSCRIPTION REGULATOR, MEMBER OF GALR FAMILY"/>
    <property type="match status" value="1"/>
</dbReference>
<dbReference type="CDD" id="cd01392">
    <property type="entry name" value="HTH_LacI"/>
    <property type="match status" value="1"/>
</dbReference>
<dbReference type="Gene3D" id="1.10.260.40">
    <property type="entry name" value="lambda repressor-like DNA-binding domains"/>
    <property type="match status" value="1"/>
</dbReference>
<dbReference type="InterPro" id="IPR010982">
    <property type="entry name" value="Lambda_DNA-bd_dom_sf"/>
</dbReference>
<dbReference type="SMART" id="SM00354">
    <property type="entry name" value="HTH_LACI"/>
    <property type="match status" value="1"/>
</dbReference>
<dbReference type="RefSeq" id="WP_080174051.1">
    <property type="nucleotide sequence ID" value="NZ_AP024855.1"/>
</dbReference>
<dbReference type="Gene3D" id="3.40.50.2300">
    <property type="match status" value="2"/>
</dbReference>